<keyword evidence="2" id="KW-1185">Reference proteome</keyword>
<gene>
    <name evidence="1" type="ORF">J5X90_11700</name>
</gene>
<dbReference type="EMBL" id="CP072425">
    <property type="protein sequence ID" value="QTL37259.1"/>
    <property type="molecule type" value="Genomic_DNA"/>
</dbReference>
<evidence type="ECO:0000313" key="2">
    <source>
        <dbReference type="Proteomes" id="UP000665025"/>
    </source>
</evidence>
<proteinExistence type="predicted"/>
<protein>
    <submittedName>
        <fullName evidence="1">WbqC family protein</fullName>
    </submittedName>
</protein>
<reference evidence="1 2" key="1">
    <citation type="submission" date="2021-03" db="EMBL/GenBank/DDBJ databases">
        <title>Complete Genome of Pseudoalteromonas viridis Strain BBR56, a new biocontrol bacterial candidate.</title>
        <authorList>
            <person name="Handayani D.P."/>
            <person name="Isnansetyo A."/>
            <person name="Istiqomah I."/>
            <person name="Jumina J."/>
        </authorList>
    </citation>
    <scope>NUCLEOTIDE SEQUENCE [LARGE SCALE GENOMIC DNA]</scope>
    <source>
        <strain evidence="1 2">BBR56</strain>
    </source>
</reference>
<dbReference type="InterPro" id="IPR014985">
    <property type="entry name" value="WbqC"/>
</dbReference>
<accession>A0ABX7V8P4</accession>
<dbReference type="Proteomes" id="UP000665025">
    <property type="component" value="Chromosome 1"/>
</dbReference>
<evidence type="ECO:0000313" key="1">
    <source>
        <dbReference type="EMBL" id="QTL37259.1"/>
    </source>
</evidence>
<name>A0ABX7V8P4_9GAMM</name>
<organism evidence="1 2">
    <name type="scientific">Pseudoalteromonas viridis</name>
    <dbReference type="NCBI Taxonomy" id="339617"/>
    <lineage>
        <taxon>Bacteria</taxon>
        <taxon>Pseudomonadati</taxon>
        <taxon>Pseudomonadota</taxon>
        <taxon>Gammaproteobacteria</taxon>
        <taxon>Alteromonadales</taxon>
        <taxon>Pseudoalteromonadaceae</taxon>
        <taxon>Pseudoalteromonas</taxon>
    </lineage>
</organism>
<sequence>MQPTYIPWMGYFDLIRSSDKFVFLDDVKLEKSSWHVRNRIRGAHGEIMLSQVVATPEGRMSSRINTTEFKPGNPWRRKHLKAIAMSYAKTPYYKAYYSELEHYILNGSHNLAEFNIGLIKLLMNLLKIDTPTIRMSELGDIPGAKDVRLRNLCLHLGANVYLSPAGARDYIEQEIPGGEIAKAGVEVRYQHFEHPVYQQAYQPFISHLGVIDALFNLGQENTLAALKEGGK</sequence>
<dbReference type="Pfam" id="PF08889">
    <property type="entry name" value="WbqC"/>
    <property type="match status" value="1"/>
</dbReference>